<proteinExistence type="inferred from homology"/>
<dbReference type="GO" id="GO:0000139">
    <property type="term" value="C:Golgi membrane"/>
    <property type="evidence" value="ECO:0007669"/>
    <property type="project" value="UniProtKB-SubCell"/>
</dbReference>
<evidence type="ECO:0000256" key="6">
    <source>
        <dbReference type="ARBA" id="ARBA00023034"/>
    </source>
</evidence>
<evidence type="ECO:0000256" key="8">
    <source>
        <dbReference type="SAM" id="Phobius"/>
    </source>
</evidence>
<keyword evidence="3 8" id="KW-0812">Transmembrane</keyword>
<reference evidence="12" key="1">
    <citation type="submission" date="2025-08" db="UniProtKB">
        <authorList>
            <consortium name="RefSeq"/>
        </authorList>
    </citation>
    <scope>IDENTIFICATION</scope>
</reference>
<dbReference type="InterPro" id="IPR026057">
    <property type="entry name" value="TBL_C"/>
</dbReference>
<dbReference type="Proteomes" id="UP000504607">
    <property type="component" value="Chromosome 4"/>
</dbReference>
<dbReference type="OrthoDB" id="630188at2759"/>
<dbReference type="PANTHER" id="PTHR32285">
    <property type="entry name" value="PROTEIN TRICHOME BIREFRINGENCE-LIKE 9-RELATED"/>
    <property type="match status" value="1"/>
</dbReference>
<comment type="subcellular location">
    <subcellularLocation>
        <location evidence="1">Golgi apparatus membrane</location>
        <topology evidence="1">Single-pass type II membrane protein</topology>
    </subcellularLocation>
</comment>
<evidence type="ECO:0000256" key="1">
    <source>
        <dbReference type="ARBA" id="ARBA00004323"/>
    </source>
</evidence>
<evidence type="ECO:0000259" key="9">
    <source>
        <dbReference type="Pfam" id="PF13839"/>
    </source>
</evidence>
<protein>
    <submittedName>
        <fullName evidence="12">Protein trichome birefringence-like 4</fullName>
    </submittedName>
</protein>
<evidence type="ECO:0000259" key="10">
    <source>
        <dbReference type="Pfam" id="PF14416"/>
    </source>
</evidence>
<dbReference type="KEGG" id="egu:105044103"/>
<keyword evidence="11" id="KW-1185">Reference proteome</keyword>
<accession>A0A6I9RAI5</accession>
<dbReference type="RefSeq" id="XP_010920201.1">
    <property type="nucleotide sequence ID" value="XM_010921899.3"/>
</dbReference>
<evidence type="ECO:0000256" key="5">
    <source>
        <dbReference type="ARBA" id="ARBA00022989"/>
    </source>
</evidence>
<dbReference type="AlphaFoldDB" id="A0A6I9RAI5"/>
<dbReference type="PANTHER" id="PTHR32285:SF22">
    <property type="entry name" value="PROTEIN TRICHOME BIREFRINGENCE"/>
    <property type="match status" value="1"/>
</dbReference>
<feature type="transmembrane region" description="Helical" evidence="8">
    <location>
        <begin position="20"/>
        <end position="42"/>
    </location>
</feature>
<dbReference type="Pfam" id="PF14416">
    <property type="entry name" value="PMR5N"/>
    <property type="match status" value="1"/>
</dbReference>
<evidence type="ECO:0000256" key="7">
    <source>
        <dbReference type="ARBA" id="ARBA00023136"/>
    </source>
</evidence>
<evidence type="ECO:0000313" key="11">
    <source>
        <dbReference type="Proteomes" id="UP000504607"/>
    </source>
</evidence>
<dbReference type="Pfam" id="PF13839">
    <property type="entry name" value="PC-Esterase"/>
    <property type="match status" value="1"/>
</dbReference>
<dbReference type="InterPro" id="IPR025846">
    <property type="entry name" value="TBL_N"/>
</dbReference>
<evidence type="ECO:0000256" key="4">
    <source>
        <dbReference type="ARBA" id="ARBA00022968"/>
    </source>
</evidence>
<evidence type="ECO:0000256" key="2">
    <source>
        <dbReference type="ARBA" id="ARBA00007727"/>
    </source>
</evidence>
<dbReference type="InParanoid" id="A0A6I9RAI5"/>
<keyword evidence="6" id="KW-0333">Golgi apparatus</keyword>
<sequence length="475" mass="53877">MASSKNLLKDVPKPLFQSFMFGIATCFTSCLLLALFSFIIFLGRNPQSLMLSPRVLTDAAGSPPFIPSNTCENGKNATKDLNSSPTFLPSATSLNTHCTTAPNNHSGVIQDPNLLKNKNWSIGSWVEGGHGDLASCDLFDGRWVADDLSPSYPPATCPFVDNAFDCFGNGRADLNYMKLRWQPKGCRIPRLEGKRMLELLRGKRLVFAGDSLNRNMWESLLCILRNSLRSKQRVFEIAGRTEFRTNNSFAVRFIDYNCSIEFFRSPFLVQPWARVDANGQRRETLRLDLIEESSSKFQNADVIVFNSGHWWTHEKTSRGKNYYEEDGHVYPQLSAAEAYRKAMRTWARWVDTHIDSKQTRVFFRGYSSSHFSGGQWSSGGTCNGETLPIANDKHRAKYPALMQILESVIEEMRTPVLYLNITRMTDYRKDAHPSVYRQPMAQRKTGALQDCSHWCLPGVPDAWNELLYAMLLRGS</sequence>
<dbReference type="InterPro" id="IPR029962">
    <property type="entry name" value="TBL"/>
</dbReference>
<feature type="domain" description="Trichome birefringence-like C-terminal" evidence="9">
    <location>
        <begin position="188"/>
        <end position="470"/>
    </location>
</feature>
<name>A0A6I9RAI5_ELAGV</name>
<gene>
    <name evidence="12" type="primary">LOC105044103</name>
</gene>
<evidence type="ECO:0000313" key="12">
    <source>
        <dbReference type="RefSeq" id="XP_010920201.1"/>
    </source>
</evidence>
<organism evidence="11 12">
    <name type="scientific">Elaeis guineensis var. tenera</name>
    <name type="common">Oil palm</name>
    <dbReference type="NCBI Taxonomy" id="51953"/>
    <lineage>
        <taxon>Eukaryota</taxon>
        <taxon>Viridiplantae</taxon>
        <taxon>Streptophyta</taxon>
        <taxon>Embryophyta</taxon>
        <taxon>Tracheophyta</taxon>
        <taxon>Spermatophyta</taxon>
        <taxon>Magnoliopsida</taxon>
        <taxon>Liliopsida</taxon>
        <taxon>Arecaceae</taxon>
        <taxon>Arecoideae</taxon>
        <taxon>Cocoseae</taxon>
        <taxon>Elaeidinae</taxon>
        <taxon>Elaeis</taxon>
    </lineage>
</organism>
<dbReference type="GO" id="GO:1990538">
    <property type="term" value="F:xylan O-acetyltransferase activity"/>
    <property type="evidence" value="ECO:0007669"/>
    <property type="project" value="UniProtKB-ARBA"/>
</dbReference>
<keyword evidence="5 8" id="KW-1133">Transmembrane helix</keyword>
<comment type="similarity">
    <text evidence="2">Belongs to the PC-esterase family. TBL subfamily.</text>
</comment>
<feature type="domain" description="Trichome birefringence-like N-terminal" evidence="10">
    <location>
        <begin position="135"/>
        <end position="186"/>
    </location>
</feature>
<dbReference type="GeneID" id="105044103"/>
<evidence type="ECO:0000256" key="3">
    <source>
        <dbReference type="ARBA" id="ARBA00022692"/>
    </source>
</evidence>
<keyword evidence="4" id="KW-0735">Signal-anchor</keyword>
<keyword evidence="7 8" id="KW-0472">Membrane</keyword>